<sequence length="566" mass="63636">MNDHYQPSQASLGNSWDSDTAHQIESSTTNYSMQRGWDTTWYNPAHSRAPNRDQRIKQLNLELSAWKCEYRRLDLDLLKFHKAGIHSQNFQTDDLDEQKATLELEQQSVDFEIKKIETELDELQCASQTQELSREFYEPASYFSQPTSGSLDPLPFNTQHNIEGQVPLLTSNWYSVPDPLPPDSSLTGQLDELDEFGNLPSGSNFIALDTYDSHVEALGAELGALPGTGTRGLLSDAYNESQITHDMPTTQPREITQYNRLNIALQDGTDWGIDGASTAGDEFHEQPSSNFDQRATKTVLNRHSNLPFKAVESASLSTLVHPLPQNMMTKATMGPKGTLSSRRGQKQKLSILNNSGFQIFRFGPEPATRKRVHRRTTEDRRRDILRIKAEGGACWSCHYGHIRCSTGSPCKTCMKRVAKPRAALTPPCCRMNLADFNIFAYGITISEGVLSFSFSDQTSTITELLIGSGGDMKQRLQQLGAVSSIKLLATLDMLFRHKNVKRILVTASKLDVVRLIFIIVILIQLTGLAERLDEFEDFESKRLKLKALLYQHLDYVLKHASSVFLN</sequence>
<gene>
    <name evidence="1" type="ORF">AOQ84DRAFT_376928</name>
</gene>
<reference evidence="1 2" key="1">
    <citation type="journal article" date="2016" name="Nat. Commun.">
        <title>Ectomycorrhizal ecology is imprinted in the genome of the dominant symbiotic fungus Cenococcum geophilum.</title>
        <authorList>
            <consortium name="DOE Joint Genome Institute"/>
            <person name="Peter M."/>
            <person name="Kohler A."/>
            <person name="Ohm R.A."/>
            <person name="Kuo A."/>
            <person name="Krutzmann J."/>
            <person name="Morin E."/>
            <person name="Arend M."/>
            <person name="Barry K.W."/>
            <person name="Binder M."/>
            <person name="Choi C."/>
            <person name="Clum A."/>
            <person name="Copeland A."/>
            <person name="Grisel N."/>
            <person name="Haridas S."/>
            <person name="Kipfer T."/>
            <person name="LaButti K."/>
            <person name="Lindquist E."/>
            <person name="Lipzen A."/>
            <person name="Maire R."/>
            <person name="Meier B."/>
            <person name="Mihaltcheva S."/>
            <person name="Molinier V."/>
            <person name="Murat C."/>
            <person name="Poggeler S."/>
            <person name="Quandt C.A."/>
            <person name="Sperisen C."/>
            <person name="Tritt A."/>
            <person name="Tisserant E."/>
            <person name="Crous P.W."/>
            <person name="Henrissat B."/>
            <person name="Nehls U."/>
            <person name="Egli S."/>
            <person name="Spatafora J.W."/>
            <person name="Grigoriev I.V."/>
            <person name="Martin F.M."/>
        </authorList>
    </citation>
    <scope>NUCLEOTIDE SEQUENCE [LARGE SCALE GENOMIC DNA]</scope>
    <source>
        <strain evidence="1 2">CBS 207.34</strain>
    </source>
</reference>
<name>A0A8E2F0F9_9PEZI</name>
<protein>
    <submittedName>
        <fullName evidence="1">Uncharacterized protein</fullName>
    </submittedName>
</protein>
<dbReference type="AlphaFoldDB" id="A0A8E2F0F9"/>
<dbReference type="EMBL" id="KV749684">
    <property type="protein sequence ID" value="OCL08292.1"/>
    <property type="molecule type" value="Genomic_DNA"/>
</dbReference>
<evidence type="ECO:0000313" key="1">
    <source>
        <dbReference type="EMBL" id="OCL08292.1"/>
    </source>
</evidence>
<organism evidence="1 2">
    <name type="scientific">Glonium stellatum</name>
    <dbReference type="NCBI Taxonomy" id="574774"/>
    <lineage>
        <taxon>Eukaryota</taxon>
        <taxon>Fungi</taxon>
        <taxon>Dikarya</taxon>
        <taxon>Ascomycota</taxon>
        <taxon>Pezizomycotina</taxon>
        <taxon>Dothideomycetes</taxon>
        <taxon>Pleosporomycetidae</taxon>
        <taxon>Gloniales</taxon>
        <taxon>Gloniaceae</taxon>
        <taxon>Glonium</taxon>
    </lineage>
</organism>
<dbReference type="PANTHER" id="PTHR35392">
    <property type="entry name" value="ZN(II)2CYS6 TRANSCRIPTION FACTOR (EUROFUNG)-RELATED-RELATED"/>
    <property type="match status" value="1"/>
</dbReference>
<dbReference type="Proteomes" id="UP000250140">
    <property type="component" value="Unassembled WGS sequence"/>
</dbReference>
<dbReference type="PANTHER" id="PTHR35392:SF5">
    <property type="entry name" value="ZN(2)-C6 FUNGAL-TYPE DOMAIN-CONTAINING PROTEIN"/>
    <property type="match status" value="1"/>
</dbReference>
<keyword evidence="2" id="KW-1185">Reference proteome</keyword>
<accession>A0A8E2F0F9</accession>
<evidence type="ECO:0000313" key="2">
    <source>
        <dbReference type="Proteomes" id="UP000250140"/>
    </source>
</evidence>
<dbReference type="InterPro" id="IPR052973">
    <property type="entry name" value="Fungal_sec-metab_reg_TF"/>
</dbReference>
<proteinExistence type="predicted"/>